<evidence type="ECO:0000256" key="2">
    <source>
        <dbReference type="ARBA" id="ARBA00022801"/>
    </source>
</evidence>
<dbReference type="EMBL" id="JAIHOM010000053">
    <property type="protein sequence ID" value="MCW6036983.1"/>
    <property type="molecule type" value="Genomic_DNA"/>
</dbReference>
<dbReference type="PANTHER" id="PTHR10587:SF133">
    <property type="entry name" value="CHITIN DEACETYLASE 1-RELATED"/>
    <property type="match status" value="1"/>
</dbReference>
<feature type="domain" description="NodB homology" evidence="3">
    <location>
        <begin position="60"/>
        <end position="239"/>
    </location>
</feature>
<accession>A0ABT3L651</accession>
<keyword evidence="2" id="KW-0378">Hydrolase</keyword>
<dbReference type="SUPFAM" id="SSF88713">
    <property type="entry name" value="Glycoside hydrolase/deacetylase"/>
    <property type="match status" value="1"/>
</dbReference>
<gene>
    <name evidence="4" type="ORF">K4A83_12005</name>
</gene>
<keyword evidence="1" id="KW-0479">Metal-binding</keyword>
<dbReference type="InterPro" id="IPR050248">
    <property type="entry name" value="Polysacc_deacetylase_ArnD"/>
</dbReference>
<evidence type="ECO:0000256" key="1">
    <source>
        <dbReference type="ARBA" id="ARBA00022723"/>
    </source>
</evidence>
<keyword evidence="5" id="KW-1185">Reference proteome</keyword>
<dbReference type="PANTHER" id="PTHR10587">
    <property type="entry name" value="GLYCOSYL TRANSFERASE-RELATED"/>
    <property type="match status" value="1"/>
</dbReference>
<sequence>MSQTLVSPILLGTGLEQLNTVASQALHQQSVEISKALNGLIPQQFQGKTVSQVPLNTGRKVIALTFDDGPWPEFTNEILYILKHHHVKATFFVIGRNVRNFPERTKQMYLHGHALGNHTWSHPYHQHSEGQAAGQIDNTTQWIEQATGGVKSRLFRPPGGFLNNGLAAYAAKQGQTVVMWSVDSKDYYAPAPRIIENVLSQAKPGAIVLLHDGGGDRRPTIVALPTIITKLREQGYEFVTVPELLDLKAQETQTASGG</sequence>
<proteinExistence type="predicted"/>
<evidence type="ECO:0000313" key="5">
    <source>
        <dbReference type="Proteomes" id="UP001526426"/>
    </source>
</evidence>
<dbReference type="PROSITE" id="PS51677">
    <property type="entry name" value="NODB"/>
    <property type="match status" value="1"/>
</dbReference>
<dbReference type="Pfam" id="PF01522">
    <property type="entry name" value="Polysacc_deac_1"/>
    <property type="match status" value="1"/>
</dbReference>
<evidence type="ECO:0000259" key="3">
    <source>
        <dbReference type="PROSITE" id="PS51677"/>
    </source>
</evidence>
<evidence type="ECO:0000313" key="4">
    <source>
        <dbReference type="EMBL" id="MCW6036983.1"/>
    </source>
</evidence>
<comment type="caution">
    <text evidence="4">The sequence shown here is derived from an EMBL/GenBank/DDBJ whole genome shotgun (WGS) entry which is preliminary data.</text>
</comment>
<dbReference type="Proteomes" id="UP001526426">
    <property type="component" value="Unassembled WGS sequence"/>
</dbReference>
<organism evidence="4 5">
    <name type="scientific">Spirulina subsalsa FACHB-351</name>
    <dbReference type="NCBI Taxonomy" id="234711"/>
    <lineage>
        <taxon>Bacteria</taxon>
        <taxon>Bacillati</taxon>
        <taxon>Cyanobacteriota</taxon>
        <taxon>Cyanophyceae</taxon>
        <taxon>Spirulinales</taxon>
        <taxon>Spirulinaceae</taxon>
        <taxon>Spirulina</taxon>
    </lineage>
</organism>
<dbReference type="Gene3D" id="3.20.20.370">
    <property type="entry name" value="Glycoside hydrolase/deacetylase"/>
    <property type="match status" value="1"/>
</dbReference>
<protein>
    <submittedName>
        <fullName evidence="4">Polysaccharide deacetylase family protein</fullName>
    </submittedName>
</protein>
<name>A0ABT3L651_9CYAN</name>
<dbReference type="InterPro" id="IPR002509">
    <property type="entry name" value="NODB_dom"/>
</dbReference>
<dbReference type="CDD" id="cd10917">
    <property type="entry name" value="CE4_NodB_like_6s_7s"/>
    <property type="match status" value="1"/>
</dbReference>
<reference evidence="4 5" key="1">
    <citation type="submission" date="2021-08" db="EMBL/GenBank/DDBJ databases">
        <title>Draft genome sequence of Spirulina subsalsa with high tolerance to salinity and hype-accumulation of phycocyanin.</title>
        <authorList>
            <person name="Pei H."/>
            <person name="Jiang L."/>
        </authorList>
    </citation>
    <scope>NUCLEOTIDE SEQUENCE [LARGE SCALE GENOMIC DNA]</scope>
    <source>
        <strain evidence="4 5">FACHB-351</strain>
    </source>
</reference>
<dbReference type="InterPro" id="IPR011330">
    <property type="entry name" value="Glyco_hydro/deAcase_b/a-brl"/>
</dbReference>